<accession>A0A2C9XQS0</accession>
<dbReference type="InterPro" id="IPR003848">
    <property type="entry name" value="DUF218"/>
</dbReference>
<dbReference type="PANTHER" id="PTHR30336:SF18">
    <property type="entry name" value="MEMBRANE PROTEIN"/>
    <property type="match status" value="1"/>
</dbReference>
<proteinExistence type="predicted"/>
<comment type="caution">
    <text evidence="3">The sequence shown here is derived from an EMBL/GenBank/DDBJ whole genome shotgun (WGS) entry which is preliminary data.</text>
</comment>
<feature type="transmembrane region" description="Helical" evidence="1">
    <location>
        <begin position="109"/>
        <end position="138"/>
    </location>
</feature>
<feature type="transmembrane region" description="Helical" evidence="1">
    <location>
        <begin position="6"/>
        <end position="23"/>
    </location>
</feature>
<feature type="domain" description="DUF218" evidence="2">
    <location>
        <begin position="219"/>
        <end position="368"/>
    </location>
</feature>
<keyword evidence="1" id="KW-1133">Transmembrane helix</keyword>
<dbReference type="Pfam" id="PF02698">
    <property type="entry name" value="DUF218"/>
    <property type="match status" value="1"/>
</dbReference>
<dbReference type="Proteomes" id="UP000194933">
    <property type="component" value="Unassembled WGS sequence"/>
</dbReference>
<sequence length="400" mass="45757">MNLTRDLIFSILYVLGTTGIIYWRKQQKDPALFFYCGTWTFAVMLTYFIVLEIFYSSFYFIFPLIFFSIFAFSYFTEKRRLINGLLFNIFLISFGTYLLLLLFETQNIFIGGLIALIAVPVLLVLLFGVYLLIVFLFWNGIVVLKRESRSVANLLTLLLGVFLTLFLIFNFFLLSYLPTWANILFSAVPGILIYLFIVFYNFLTVSFLYQFNRPRYNQDYIIVLGAGLINGETVSPLLAKRIDKAIAFYRAQSKATLNPPILLMSGGQGQDEKVPESIAMKNYAMEKGIPERDILVETNSTTTLENMLFSKELMDKQSNGSYQAIFSSNNYHIFRAGLFAKQANLKANGIGAKTAFYYLPNAFLREYVAILMLHKKRHLIFCGAIILLATLMALLTLFVG</sequence>
<feature type="transmembrane region" description="Helical" evidence="1">
    <location>
        <begin position="379"/>
        <end position="399"/>
    </location>
</feature>
<dbReference type="InterPro" id="IPR014729">
    <property type="entry name" value="Rossmann-like_a/b/a_fold"/>
</dbReference>
<evidence type="ECO:0000313" key="3">
    <source>
        <dbReference type="EMBL" id="OTP12499.1"/>
    </source>
</evidence>
<organism evidence="3 4">
    <name type="scientific">Candidatus Enterococcus wittei</name>
    <dbReference type="NCBI Taxonomy" id="1987383"/>
    <lineage>
        <taxon>Bacteria</taxon>
        <taxon>Bacillati</taxon>
        <taxon>Bacillota</taxon>
        <taxon>Bacilli</taxon>
        <taxon>Lactobacillales</taxon>
        <taxon>Enterococcaceae</taxon>
        <taxon>Enterococcus</taxon>
    </lineage>
</organism>
<dbReference type="EMBL" id="NGMO01000001">
    <property type="protein sequence ID" value="OTP12499.1"/>
    <property type="molecule type" value="Genomic_DNA"/>
</dbReference>
<evidence type="ECO:0000313" key="4">
    <source>
        <dbReference type="Proteomes" id="UP000194933"/>
    </source>
</evidence>
<evidence type="ECO:0000256" key="1">
    <source>
        <dbReference type="SAM" id="Phobius"/>
    </source>
</evidence>
<dbReference type="PANTHER" id="PTHR30336">
    <property type="entry name" value="INNER MEMBRANE PROTEIN, PROBABLE PERMEASE"/>
    <property type="match status" value="1"/>
</dbReference>
<keyword evidence="1" id="KW-0812">Transmembrane</keyword>
<dbReference type="STRING" id="1987383.A5844_000732"/>
<dbReference type="RefSeq" id="WP_086283920.1">
    <property type="nucleotide sequence ID" value="NZ_NGMO01000001.1"/>
</dbReference>
<dbReference type="Gene3D" id="3.40.50.620">
    <property type="entry name" value="HUPs"/>
    <property type="match status" value="1"/>
</dbReference>
<evidence type="ECO:0000259" key="2">
    <source>
        <dbReference type="Pfam" id="PF02698"/>
    </source>
</evidence>
<gene>
    <name evidence="3" type="ORF">A5844_000732</name>
</gene>
<dbReference type="GO" id="GO:0005886">
    <property type="term" value="C:plasma membrane"/>
    <property type="evidence" value="ECO:0007669"/>
    <property type="project" value="TreeGrafter"/>
</dbReference>
<keyword evidence="1" id="KW-0472">Membrane</keyword>
<dbReference type="CDD" id="cd06259">
    <property type="entry name" value="YdcF-like"/>
    <property type="match status" value="1"/>
</dbReference>
<feature type="transmembrane region" description="Helical" evidence="1">
    <location>
        <begin position="183"/>
        <end position="209"/>
    </location>
</feature>
<reference evidence="3 4" key="1">
    <citation type="submission" date="2017-05" db="EMBL/GenBank/DDBJ databases">
        <title>The Genome Sequence of Enterococcus sp. 10A9_DIV0425.</title>
        <authorList>
            <consortium name="The Broad Institute Genomics Platform"/>
            <consortium name="The Broad Institute Genomic Center for Infectious Diseases"/>
            <person name="Earl A."/>
            <person name="Manson A."/>
            <person name="Schwartman J."/>
            <person name="Gilmore M."/>
            <person name="Abouelleil A."/>
            <person name="Cao P."/>
            <person name="Chapman S."/>
            <person name="Cusick C."/>
            <person name="Shea T."/>
            <person name="Young S."/>
            <person name="Neafsey D."/>
            <person name="Nusbaum C."/>
            <person name="Birren B."/>
        </authorList>
    </citation>
    <scope>NUCLEOTIDE SEQUENCE [LARGE SCALE GENOMIC DNA]</scope>
    <source>
        <strain evidence="3 4">10A9_DIV0425</strain>
    </source>
</reference>
<feature type="transmembrane region" description="Helical" evidence="1">
    <location>
        <begin position="150"/>
        <end position="177"/>
    </location>
</feature>
<dbReference type="GO" id="GO:0000270">
    <property type="term" value="P:peptidoglycan metabolic process"/>
    <property type="evidence" value="ECO:0007669"/>
    <property type="project" value="TreeGrafter"/>
</dbReference>
<dbReference type="AlphaFoldDB" id="A0A2C9XQS0"/>
<dbReference type="GO" id="GO:0043164">
    <property type="term" value="P:Gram-negative-bacterium-type cell wall biogenesis"/>
    <property type="evidence" value="ECO:0007669"/>
    <property type="project" value="TreeGrafter"/>
</dbReference>
<name>A0A2C9XQS0_9ENTE</name>
<feature type="transmembrane region" description="Helical" evidence="1">
    <location>
        <begin position="57"/>
        <end position="75"/>
    </location>
</feature>
<keyword evidence="4" id="KW-1185">Reference proteome</keyword>
<feature type="transmembrane region" description="Helical" evidence="1">
    <location>
        <begin position="82"/>
        <end position="103"/>
    </location>
</feature>
<dbReference type="InterPro" id="IPR051599">
    <property type="entry name" value="Cell_Envelope_Assoc"/>
</dbReference>
<protein>
    <recommendedName>
        <fullName evidence="2">DUF218 domain-containing protein</fullName>
    </recommendedName>
</protein>
<feature type="transmembrane region" description="Helical" evidence="1">
    <location>
        <begin position="32"/>
        <end position="51"/>
    </location>
</feature>